<proteinExistence type="predicted"/>
<name>A0A699UDQ9_TANCI</name>
<comment type="caution">
    <text evidence="1">The sequence shown here is derived from an EMBL/GenBank/DDBJ whole genome shotgun (WGS) entry which is preliminary data.</text>
</comment>
<sequence length="68" mass="7157">SETVSAAAVIPSAIPETISATAAIPTVTAPPVKVATSIKAAVPSTRKKEEWLSGIQRRNHLQKLLLKL</sequence>
<evidence type="ECO:0000313" key="1">
    <source>
        <dbReference type="EMBL" id="GFD19486.1"/>
    </source>
</evidence>
<feature type="non-terminal residue" evidence="1">
    <location>
        <position position="1"/>
    </location>
</feature>
<reference evidence="1" key="1">
    <citation type="journal article" date="2019" name="Sci. Rep.">
        <title>Draft genome of Tanacetum cinerariifolium, the natural source of mosquito coil.</title>
        <authorList>
            <person name="Yamashiro T."/>
            <person name="Shiraishi A."/>
            <person name="Satake H."/>
            <person name="Nakayama K."/>
        </authorList>
    </citation>
    <scope>NUCLEOTIDE SEQUENCE</scope>
</reference>
<protein>
    <submittedName>
        <fullName evidence="1">Uncharacterized protein</fullName>
    </submittedName>
</protein>
<dbReference type="EMBL" id="BKCJ011315003">
    <property type="protein sequence ID" value="GFD19486.1"/>
    <property type="molecule type" value="Genomic_DNA"/>
</dbReference>
<organism evidence="1">
    <name type="scientific">Tanacetum cinerariifolium</name>
    <name type="common">Dalmatian daisy</name>
    <name type="synonym">Chrysanthemum cinerariifolium</name>
    <dbReference type="NCBI Taxonomy" id="118510"/>
    <lineage>
        <taxon>Eukaryota</taxon>
        <taxon>Viridiplantae</taxon>
        <taxon>Streptophyta</taxon>
        <taxon>Embryophyta</taxon>
        <taxon>Tracheophyta</taxon>
        <taxon>Spermatophyta</taxon>
        <taxon>Magnoliopsida</taxon>
        <taxon>eudicotyledons</taxon>
        <taxon>Gunneridae</taxon>
        <taxon>Pentapetalae</taxon>
        <taxon>asterids</taxon>
        <taxon>campanulids</taxon>
        <taxon>Asterales</taxon>
        <taxon>Asteraceae</taxon>
        <taxon>Asteroideae</taxon>
        <taxon>Anthemideae</taxon>
        <taxon>Anthemidinae</taxon>
        <taxon>Tanacetum</taxon>
    </lineage>
</organism>
<gene>
    <name evidence="1" type="ORF">Tci_891455</name>
</gene>
<dbReference type="AlphaFoldDB" id="A0A699UDQ9"/>
<accession>A0A699UDQ9</accession>